<keyword evidence="2 10" id="KW-0963">Cytoplasm</keyword>
<evidence type="ECO:0000256" key="9">
    <source>
        <dbReference type="ARBA" id="ARBA00050665"/>
    </source>
</evidence>
<gene>
    <name evidence="10" type="primary">lon</name>
    <name evidence="19" type="ORF">HMPREF9440_02396</name>
</gene>
<feature type="compositionally biased region" description="Basic residues" evidence="16">
    <location>
        <begin position="818"/>
        <end position="832"/>
    </location>
</feature>
<dbReference type="Pfam" id="PF00004">
    <property type="entry name" value="AAA"/>
    <property type="match status" value="1"/>
</dbReference>
<dbReference type="NCBIfam" id="TIGR00763">
    <property type="entry name" value="lon"/>
    <property type="match status" value="1"/>
</dbReference>
<dbReference type="EMBL" id="AFBQ01000369">
    <property type="protein sequence ID" value="EHY30238.1"/>
    <property type="molecule type" value="Genomic_DNA"/>
</dbReference>
<evidence type="ECO:0000256" key="13">
    <source>
        <dbReference type="PIRSR" id="PIRSR001174-2"/>
    </source>
</evidence>
<keyword evidence="7 11" id="KW-0067">ATP-binding</keyword>
<dbReference type="SUPFAM" id="SSF54211">
    <property type="entry name" value="Ribosomal protein S5 domain 2-like"/>
    <property type="match status" value="1"/>
</dbReference>
<comment type="function">
    <text evidence="10">ATP-dependent serine protease that mediates the selective degradation of mutant and abnormal proteins as well as certain short-lived regulatory proteins. Required for cellular homeostasis and for survival from DNA damage and developmental changes induced by stress. Degrades polypeptides processively to yield small peptide fragments that are 5 to 10 amino acids long. Binds to DNA in a double-stranded, site-specific manner.</text>
</comment>
<dbReference type="InterPro" id="IPR004815">
    <property type="entry name" value="Lon_bac/euk-typ"/>
</dbReference>
<comment type="induction">
    <text evidence="10">By heat shock.</text>
</comment>
<dbReference type="FunFam" id="3.40.50.300:FF:000021">
    <property type="entry name" value="Lon protease homolog"/>
    <property type="match status" value="1"/>
</dbReference>
<evidence type="ECO:0000256" key="6">
    <source>
        <dbReference type="ARBA" id="ARBA00022825"/>
    </source>
</evidence>
<comment type="catalytic activity">
    <reaction evidence="9 10 11 14">
        <text>Hydrolysis of proteins in presence of ATP.</text>
        <dbReference type="EC" id="3.4.21.53"/>
    </reaction>
</comment>
<comment type="subunit">
    <text evidence="10 11">Homohexamer. Organized in a ring with a central cavity.</text>
</comment>
<dbReference type="PROSITE" id="PS51787">
    <property type="entry name" value="LON_N"/>
    <property type="match status" value="1"/>
</dbReference>
<dbReference type="HAMAP" id="MF_01973">
    <property type="entry name" value="lon_bact"/>
    <property type="match status" value="1"/>
</dbReference>
<organism evidence="19 20">
    <name type="scientific">Sutterella parvirubra YIT 11816</name>
    <dbReference type="NCBI Taxonomy" id="762967"/>
    <lineage>
        <taxon>Bacteria</taxon>
        <taxon>Pseudomonadati</taxon>
        <taxon>Pseudomonadota</taxon>
        <taxon>Betaproteobacteria</taxon>
        <taxon>Burkholderiales</taxon>
        <taxon>Sutterellaceae</taxon>
        <taxon>Sutterella</taxon>
    </lineage>
</organism>
<keyword evidence="6 10" id="KW-0720">Serine protease</keyword>
<dbReference type="Gene3D" id="3.30.230.10">
    <property type="match status" value="1"/>
</dbReference>
<keyword evidence="5 10" id="KW-0378">Hydrolase</keyword>
<dbReference type="PROSITE" id="PS01046">
    <property type="entry name" value="LON_SER"/>
    <property type="match status" value="1"/>
</dbReference>
<dbReference type="InterPro" id="IPR003959">
    <property type="entry name" value="ATPase_AAA_core"/>
</dbReference>
<dbReference type="InterPro" id="IPR008268">
    <property type="entry name" value="Peptidase_S16_AS"/>
</dbReference>
<evidence type="ECO:0000256" key="1">
    <source>
        <dbReference type="ARBA" id="ARBA00004496"/>
    </source>
</evidence>
<dbReference type="InterPro" id="IPR020568">
    <property type="entry name" value="Ribosomal_Su5_D2-typ_SF"/>
</dbReference>
<evidence type="ECO:0000256" key="12">
    <source>
        <dbReference type="PIRSR" id="PIRSR001174-1"/>
    </source>
</evidence>
<dbReference type="PROSITE" id="PS51786">
    <property type="entry name" value="LON_PROTEOLYTIC"/>
    <property type="match status" value="1"/>
</dbReference>
<dbReference type="GO" id="GO:0043565">
    <property type="term" value="F:sequence-specific DNA binding"/>
    <property type="evidence" value="ECO:0007669"/>
    <property type="project" value="UniProtKB-UniRule"/>
</dbReference>
<evidence type="ECO:0000256" key="7">
    <source>
        <dbReference type="ARBA" id="ARBA00022840"/>
    </source>
</evidence>
<dbReference type="InterPro" id="IPR027065">
    <property type="entry name" value="Lon_Prtase"/>
</dbReference>
<accession>H3KHZ5</accession>
<dbReference type="SUPFAM" id="SSF88697">
    <property type="entry name" value="PUA domain-like"/>
    <property type="match status" value="1"/>
</dbReference>
<dbReference type="STRING" id="762967.HMPREF9440_02396"/>
<dbReference type="Gene3D" id="2.30.130.40">
    <property type="entry name" value="LON domain-like"/>
    <property type="match status" value="1"/>
</dbReference>
<feature type="region of interest" description="Disordered" evidence="16">
    <location>
        <begin position="803"/>
        <end position="832"/>
    </location>
</feature>
<dbReference type="Gene3D" id="1.20.5.5270">
    <property type="match status" value="1"/>
</dbReference>
<evidence type="ECO:0000256" key="5">
    <source>
        <dbReference type="ARBA" id="ARBA00022801"/>
    </source>
</evidence>
<dbReference type="CDD" id="cd19500">
    <property type="entry name" value="RecA-like_Lon"/>
    <property type="match status" value="1"/>
</dbReference>
<evidence type="ECO:0000259" key="18">
    <source>
        <dbReference type="PROSITE" id="PS51787"/>
    </source>
</evidence>
<evidence type="ECO:0000313" key="19">
    <source>
        <dbReference type="EMBL" id="EHY30238.1"/>
    </source>
</evidence>
<dbReference type="EC" id="3.4.21.53" evidence="10 11"/>
<dbReference type="MEROPS" id="S16.001"/>
<comment type="caution">
    <text evidence="10">Lacks conserved residue(s) required for the propagation of feature annotation.</text>
</comment>
<dbReference type="InterPro" id="IPR003111">
    <property type="entry name" value="Lon_prtase_N"/>
</dbReference>
<dbReference type="PATRIC" id="fig|762967.3.peg.1887"/>
<dbReference type="Gene3D" id="1.20.58.1480">
    <property type="match status" value="1"/>
</dbReference>
<protein>
    <recommendedName>
        <fullName evidence="10 11">Lon protease</fullName>
        <ecNumber evidence="10 11">3.4.21.53</ecNumber>
    </recommendedName>
    <alternativeName>
        <fullName evidence="10">ATP-dependent protease La</fullName>
    </alternativeName>
</protein>
<name>H3KHZ5_9BURK</name>
<comment type="caution">
    <text evidence="19">The sequence shown here is derived from an EMBL/GenBank/DDBJ whole genome shotgun (WGS) entry which is preliminary data.</text>
</comment>
<dbReference type="Pfam" id="PF22667">
    <property type="entry name" value="Lon_lid"/>
    <property type="match status" value="1"/>
</dbReference>
<evidence type="ECO:0000256" key="4">
    <source>
        <dbReference type="ARBA" id="ARBA00022741"/>
    </source>
</evidence>
<dbReference type="NCBIfam" id="NF008053">
    <property type="entry name" value="PRK10787.1"/>
    <property type="match status" value="1"/>
</dbReference>
<comment type="subcellular location">
    <subcellularLocation>
        <location evidence="1 10 11">Cytoplasm</location>
    </subcellularLocation>
</comment>
<dbReference type="GO" id="GO:0004252">
    <property type="term" value="F:serine-type endopeptidase activity"/>
    <property type="evidence" value="ECO:0007669"/>
    <property type="project" value="UniProtKB-UniRule"/>
</dbReference>
<dbReference type="GO" id="GO:0005524">
    <property type="term" value="F:ATP binding"/>
    <property type="evidence" value="ECO:0007669"/>
    <property type="project" value="UniProtKB-UniRule"/>
</dbReference>
<keyword evidence="8 10" id="KW-0346">Stress response</keyword>
<feature type="active site" evidence="10 12">
    <location>
        <position position="695"/>
    </location>
</feature>
<dbReference type="PANTHER" id="PTHR10046">
    <property type="entry name" value="ATP DEPENDENT LON PROTEASE FAMILY MEMBER"/>
    <property type="match status" value="1"/>
</dbReference>
<feature type="domain" description="Lon N-terminal" evidence="18">
    <location>
        <begin position="18"/>
        <end position="214"/>
    </location>
</feature>
<dbReference type="PIRSF" id="PIRSF001174">
    <property type="entry name" value="Lon_proteas"/>
    <property type="match status" value="1"/>
</dbReference>
<evidence type="ECO:0000256" key="11">
    <source>
        <dbReference type="PIRNR" id="PIRNR001174"/>
    </source>
</evidence>
<dbReference type="GO" id="GO:0004176">
    <property type="term" value="F:ATP-dependent peptidase activity"/>
    <property type="evidence" value="ECO:0007669"/>
    <property type="project" value="UniProtKB-UniRule"/>
</dbReference>
<dbReference type="InterPro" id="IPR046336">
    <property type="entry name" value="Lon_prtase_N_sf"/>
</dbReference>
<dbReference type="SUPFAM" id="SSF52540">
    <property type="entry name" value="P-loop containing nucleoside triphosphate hydrolases"/>
    <property type="match status" value="1"/>
</dbReference>
<dbReference type="InterPro" id="IPR015947">
    <property type="entry name" value="PUA-like_sf"/>
</dbReference>
<evidence type="ECO:0000259" key="17">
    <source>
        <dbReference type="PROSITE" id="PS51786"/>
    </source>
</evidence>
<sequence>MNKIQSNAERKAPLPGRFPVVPLRDMVVGPNAMTTVFMSRQLSVSAAEHAMENFDSHALLVTQRHREIDNPEKDADLWHVGVIGRVSQMLRLPDGSVKALVHGISRIRVRDIEVTPEGYLSAYAEEIPTEEVPEAELQAHRRTLDAVLAEYAENARKIPAEHLQTVRDEADPVVACDIVAGIIALPTNKRIEFLEMTNPIDRFEFLIKSIQTELESGQIEKRIQMRVKGQMEKNQREYYLNEQMKAIRKELGLDDENAEEGDEARRLERRVREAKMPKHVEEQALSEIRRLGAMPASSSEASVVRSYVDTLIDIPWTKMSEVNQDIARARQVLEEDHWGLEKVKERILEYLAVQKRVGKVKSPILCLVGGPGVGKTSLGRSIARATNREYVRMALGGVSDEAEIRGHRRTYVGAMPGQVIKHLIKAGVRNPLFLLDEIDKIGTHHRGDPSAALLEVLDPEQNNSFEDHYVECPYDLSDVLFVATSNSYDIPPALLDRMEVISLSGYTEDEKVHIALRHLVPKQMRANGVKEDEVRVEESAVREIIRYYTREAGVRGLERSIGKVLRKIVLTVLEEKTEKTELPVVVTNENIATYLGVRRYSITESQRDPAVGIVNGLSWSEVGGDILMIEAVAFPGKGNVVRTGMLGDVMKESVEAARSVVRARADQLGLKSDVFSTTDWHIHFPEGAIPKDGPSAGAAITTAMVSTLTGIPVRSDVAMTGEITLRGEILAIGGLKEKLLAALRGGVKKVLIPDENMKDLTEIPADDLKGLEIVPVRRIEEVLHHALVRMPEPLPKTVEMAEKAPTEGVGELAAPPAKPRRGTKKRPSSATV</sequence>
<dbReference type="SMART" id="SM00464">
    <property type="entry name" value="LON"/>
    <property type="match status" value="1"/>
</dbReference>
<dbReference type="AlphaFoldDB" id="H3KHZ5"/>
<evidence type="ECO:0000313" key="20">
    <source>
        <dbReference type="Proteomes" id="UP000004956"/>
    </source>
</evidence>
<proteinExistence type="evidence at transcript level"/>
<dbReference type="RefSeq" id="WP_008543793.1">
    <property type="nucleotide sequence ID" value="NZ_JH605018.1"/>
</dbReference>
<evidence type="ECO:0000256" key="15">
    <source>
        <dbReference type="RuleBase" id="RU000591"/>
    </source>
</evidence>
<evidence type="ECO:0000256" key="10">
    <source>
        <dbReference type="HAMAP-Rule" id="MF_01973"/>
    </source>
</evidence>
<dbReference type="Pfam" id="PF02190">
    <property type="entry name" value="LON_substr_bdg"/>
    <property type="match status" value="1"/>
</dbReference>
<dbReference type="GO" id="GO:0034605">
    <property type="term" value="P:cellular response to heat"/>
    <property type="evidence" value="ECO:0007669"/>
    <property type="project" value="UniProtKB-UniRule"/>
</dbReference>
<dbReference type="Gene3D" id="3.40.50.300">
    <property type="entry name" value="P-loop containing nucleotide triphosphate hydrolases"/>
    <property type="match status" value="1"/>
</dbReference>
<keyword evidence="4 11" id="KW-0547">Nucleotide-binding</keyword>
<dbReference type="InterPro" id="IPR027543">
    <property type="entry name" value="Lon_bac"/>
</dbReference>
<dbReference type="Proteomes" id="UP000004956">
    <property type="component" value="Unassembled WGS sequence"/>
</dbReference>
<dbReference type="PRINTS" id="PR00830">
    <property type="entry name" value="ENDOLAPTASE"/>
</dbReference>
<dbReference type="HOGENOM" id="CLU_004109_4_3_4"/>
<comment type="similarity">
    <text evidence="10 11 14 15">Belongs to the peptidase S16 family.</text>
</comment>
<dbReference type="InterPro" id="IPR027417">
    <property type="entry name" value="P-loop_NTPase"/>
</dbReference>
<keyword evidence="20" id="KW-1185">Reference proteome</keyword>
<evidence type="ECO:0000256" key="3">
    <source>
        <dbReference type="ARBA" id="ARBA00022670"/>
    </source>
</evidence>
<dbReference type="InterPro" id="IPR054594">
    <property type="entry name" value="Lon_lid"/>
</dbReference>
<evidence type="ECO:0000256" key="16">
    <source>
        <dbReference type="SAM" id="MobiDB-lite"/>
    </source>
</evidence>
<dbReference type="InterPro" id="IPR014721">
    <property type="entry name" value="Ribsml_uS5_D2-typ_fold_subgr"/>
</dbReference>
<dbReference type="InterPro" id="IPR003593">
    <property type="entry name" value="AAA+_ATPase"/>
</dbReference>
<evidence type="ECO:0000256" key="8">
    <source>
        <dbReference type="ARBA" id="ARBA00023016"/>
    </source>
</evidence>
<evidence type="ECO:0000256" key="2">
    <source>
        <dbReference type="ARBA" id="ARBA00022490"/>
    </source>
</evidence>
<dbReference type="GO" id="GO:0006515">
    <property type="term" value="P:protein quality control for misfolded or incompletely synthesized proteins"/>
    <property type="evidence" value="ECO:0007669"/>
    <property type="project" value="UniProtKB-UniRule"/>
</dbReference>
<dbReference type="InterPro" id="IPR008269">
    <property type="entry name" value="Lon_proteolytic"/>
</dbReference>
<feature type="active site" evidence="10 12">
    <location>
        <position position="738"/>
    </location>
</feature>
<keyword evidence="3 10" id="KW-0645">Protease</keyword>
<feature type="domain" description="Lon proteolytic" evidence="17">
    <location>
        <begin position="608"/>
        <end position="789"/>
    </location>
</feature>
<reference evidence="19 20" key="1">
    <citation type="submission" date="2011-11" db="EMBL/GenBank/DDBJ databases">
        <authorList>
            <person name="Weinstock G."/>
            <person name="Sodergren E."/>
            <person name="Clifton S."/>
            <person name="Fulton L."/>
            <person name="Fulton B."/>
            <person name="Courtney L."/>
            <person name="Fronick C."/>
            <person name="Harrison M."/>
            <person name="Strong C."/>
            <person name="Farmer C."/>
            <person name="Delahaunty K."/>
            <person name="Markovic C."/>
            <person name="Hall O."/>
            <person name="Minx P."/>
            <person name="Tomlinson C."/>
            <person name="Mitreva M."/>
            <person name="Hou S."/>
            <person name="Chen J."/>
            <person name="Wollam A."/>
            <person name="Pepin K.H."/>
            <person name="Johnson M."/>
            <person name="Bhonagiri V."/>
            <person name="Zhang X."/>
            <person name="Suruliraj S."/>
            <person name="Warren W."/>
            <person name="Chinwalla A."/>
            <person name="Mardis E.R."/>
            <person name="Wilson R.K."/>
        </authorList>
    </citation>
    <scope>NUCLEOTIDE SEQUENCE [LARGE SCALE GENOMIC DNA]</scope>
    <source>
        <strain evidence="19 20">YIT 11816</strain>
    </source>
</reference>
<dbReference type="Gene3D" id="1.10.8.60">
    <property type="match status" value="1"/>
</dbReference>
<dbReference type="GO" id="GO:0016887">
    <property type="term" value="F:ATP hydrolysis activity"/>
    <property type="evidence" value="ECO:0007669"/>
    <property type="project" value="UniProtKB-UniRule"/>
</dbReference>
<evidence type="ECO:0000256" key="14">
    <source>
        <dbReference type="PROSITE-ProRule" id="PRU01122"/>
    </source>
</evidence>
<dbReference type="Pfam" id="PF05362">
    <property type="entry name" value="Lon_C"/>
    <property type="match status" value="1"/>
</dbReference>
<feature type="binding site" evidence="13">
    <location>
        <begin position="369"/>
        <end position="376"/>
    </location>
    <ligand>
        <name>ATP</name>
        <dbReference type="ChEBI" id="CHEBI:30616"/>
    </ligand>
</feature>
<dbReference type="GO" id="GO:0005737">
    <property type="term" value="C:cytoplasm"/>
    <property type="evidence" value="ECO:0007669"/>
    <property type="project" value="UniProtKB-SubCell"/>
</dbReference>
<dbReference type="SMART" id="SM00382">
    <property type="entry name" value="AAA"/>
    <property type="match status" value="1"/>
</dbReference>